<gene>
    <name evidence="1" type="ORF">RHMOL_Rhmol01G0134200</name>
</gene>
<organism evidence="1 2">
    <name type="scientific">Rhododendron molle</name>
    <name type="common">Chinese azalea</name>
    <name type="synonym">Azalea mollis</name>
    <dbReference type="NCBI Taxonomy" id="49168"/>
    <lineage>
        <taxon>Eukaryota</taxon>
        <taxon>Viridiplantae</taxon>
        <taxon>Streptophyta</taxon>
        <taxon>Embryophyta</taxon>
        <taxon>Tracheophyta</taxon>
        <taxon>Spermatophyta</taxon>
        <taxon>Magnoliopsida</taxon>
        <taxon>eudicotyledons</taxon>
        <taxon>Gunneridae</taxon>
        <taxon>Pentapetalae</taxon>
        <taxon>asterids</taxon>
        <taxon>Ericales</taxon>
        <taxon>Ericaceae</taxon>
        <taxon>Ericoideae</taxon>
        <taxon>Rhodoreae</taxon>
        <taxon>Rhododendron</taxon>
    </lineage>
</organism>
<sequence length="135" mass="14961">MGDLSYDDVEDESNDFYLNDVDFVREWLSRACGWRRYPPPPPNPALRIRASAAVAAMDPTAEPPRPPRSPKRLPLKPAAAARAGKEVGRLRAPLLPHELPHHCHTRNGPQRQGQHHHRDLGPPEIPLASLDPASG</sequence>
<protein>
    <submittedName>
        <fullName evidence="1">Uncharacterized protein</fullName>
    </submittedName>
</protein>
<dbReference type="EMBL" id="CM046388">
    <property type="protein sequence ID" value="KAI8571621.1"/>
    <property type="molecule type" value="Genomic_DNA"/>
</dbReference>
<comment type="caution">
    <text evidence="1">The sequence shown here is derived from an EMBL/GenBank/DDBJ whole genome shotgun (WGS) entry which is preliminary data.</text>
</comment>
<keyword evidence="2" id="KW-1185">Reference proteome</keyword>
<name>A0ACC0Q2H3_RHOML</name>
<evidence type="ECO:0000313" key="1">
    <source>
        <dbReference type="EMBL" id="KAI8571621.1"/>
    </source>
</evidence>
<dbReference type="Proteomes" id="UP001062846">
    <property type="component" value="Chromosome 1"/>
</dbReference>
<proteinExistence type="predicted"/>
<accession>A0ACC0Q2H3</accession>
<evidence type="ECO:0000313" key="2">
    <source>
        <dbReference type="Proteomes" id="UP001062846"/>
    </source>
</evidence>
<reference evidence="1" key="1">
    <citation type="submission" date="2022-02" db="EMBL/GenBank/DDBJ databases">
        <title>Plant Genome Project.</title>
        <authorList>
            <person name="Zhang R.-G."/>
        </authorList>
    </citation>
    <scope>NUCLEOTIDE SEQUENCE</scope>
    <source>
        <strain evidence="1">AT1</strain>
    </source>
</reference>